<comment type="subcellular location">
    <subcellularLocation>
        <location evidence="1">Cell outer membrane</location>
    </subcellularLocation>
</comment>
<dbReference type="EMBL" id="CP036276">
    <property type="protein sequence ID" value="QDU44858.1"/>
    <property type="molecule type" value="Genomic_DNA"/>
</dbReference>
<dbReference type="GO" id="GO:1990281">
    <property type="term" value="C:efflux pump complex"/>
    <property type="evidence" value="ECO:0007669"/>
    <property type="project" value="TreeGrafter"/>
</dbReference>
<dbReference type="GO" id="GO:0009279">
    <property type="term" value="C:cell outer membrane"/>
    <property type="evidence" value="ECO:0007669"/>
    <property type="project" value="UniProtKB-SubCell"/>
</dbReference>
<feature type="region of interest" description="Disordered" evidence="8">
    <location>
        <begin position="702"/>
        <end position="740"/>
    </location>
</feature>
<comment type="similarity">
    <text evidence="2">Belongs to the outer membrane factor (OMF) (TC 1.B.17) family.</text>
</comment>
<keyword evidence="7" id="KW-0998">Cell outer membrane</keyword>
<evidence type="ECO:0000256" key="1">
    <source>
        <dbReference type="ARBA" id="ARBA00004442"/>
    </source>
</evidence>
<dbReference type="PANTHER" id="PTHR30026">
    <property type="entry name" value="OUTER MEMBRANE PROTEIN TOLC"/>
    <property type="match status" value="1"/>
</dbReference>
<evidence type="ECO:0000256" key="8">
    <source>
        <dbReference type="SAM" id="MobiDB-lite"/>
    </source>
</evidence>
<dbReference type="GO" id="GO:0015562">
    <property type="term" value="F:efflux transmembrane transporter activity"/>
    <property type="evidence" value="ECO:0007669"/>
    <property type="project" value="InterPro"/>
</dbReference>
<evidence type="ECO:0000256" key="4">
    <source>
        <dbReference type="ARBA" id="ARBA00022452"/>
    </source>
</evidence>
<reference evidence="9 10" key="1">
    <citation type="submission" date="2019-02" db="EMBL/GenBank/DDBJ databases">
        <title>Deep-cultivation of Planctomycetes and their phenomic and genomic characterization uncovers novel biology.</title>
        <authorList>
            <person name="Wiegand S."/>
            <person name="Jogler M."/>
            <person name="Boedeker C."/>
            <person name="Pinto D."/>
            <person name="Vollmers J."/>
            <person name="Rivas-Marin E."/>
            <person name="Kohn T."/>
            <person name="Peeters S.H."/>
            <person name="Heuer A."/>
            <person name="Rast P."/>
            <person name="Oberbeckmann S."/>
            <person name="Bunk B."/>
            <person name="Jeske O."/>
            <person name="Meyerdierks A."/>
            <person name="Storesund J.E."/>
            <person name="Kallscheuer N."/>
            <person name="Luecker S."/>
            <person name="Lage O.M."/>
            <person name="Pohl T."/>
            <person name="Merkel B.J."/>
            <person name="Hornburger P."/>
            <person name="Mueller R.-W."/>
            <person name="Bruemmer F."/>
            <person name="Labrenz M."/>
            <person name="Spormann A.M."/>
            <person name="Op den Camp H."/>
            <person name="Overmann J."/>
            <person name="Amann R."/>
            <person name="Jetten M.S.M."/>
            <person name="Mascher T."/>
            <person name="Medema M.H."/>
            <person name="Devos D.P."/>
            <person name="Kaster A.-K."/>
            <person name="Ovreas L."/>
            <person name="Rohde M."/>
            <person name="Galperin M.Y."/>
            <person name="Jogler C."/>
        </authorList>
    </citation>
    <scope>NUCLEOTIDE SEQUENCE [LARGE SCALE GENOMIC DNA]</scope>
    <source>
        <strain evidence="9 10">Mal52</strain>
    </source>
</reference>
<organism evidence="9 10">
    <name type="scientific">Symmachiella dynata</name>
    <dbReference type="NCBI Taxonomy" id="2527995"/>
    <lineage>
        <taxon>Bacteria</taxon>
        <taxon>Pseudomonadati</taxon>
        <taxon>Planctomycetota</taxon>
        <taxon>Planctomycetia</taxon>
        <taxon>Planctomycetales</taxon>
        <taxon>Planctomycetaceae</taxon>
        <taxon>Symmachiella</taxon>
    </lineage>
</organism>
<dbReference type="InterPro" id="IPR051906">
    <property type="entry name" value="TolC-like"/>
</dbReference>
<dbReference type="SUPFAM" id="SSF56954">
    <property type="entry name" value="Outer membrane efflux proteins (OEP)"/>
    <property type="match status" value="1"/>
</dbReference>
<keyword evidence="10" id="KW-1185">Reference proteome</keyword>
<name>A0A517ZR15_9PLAN</name>
<sequence length="740" mass="82788">MRCRWGKVVDLNFQKVEITSVYYTRSPATRAVWLAAMIFMAVAYTGCSSTNSYVPFSPDLSDYQIASTEIEEPLVDEGPDLDASITPAPLTVEDVDIAEFTDLTLEQTVKTALSNSRVLRDLGGRVLDAPQVVATTYDPAITETDPRFGVEGALSAFDPNFYANGFHQKNDRAVNNAVTAFGTQMLQQDAAFMQYGLDKRAVTGAELGIRQITGYDANNAPGNRFPSAWDTRIEANVRQPLLLGAGVEFNRIAGPQFPPGTGSTATLPRLPYGSRFNGVMLARIDEDVSLADFEESVIKFISNVENAYWDLYFSYRNLHSRIAARDAALETWRRVKALNLAGRVGGEEENEAQAQEQYYRFEEAVQDALSGRLVEGTRDNNGSRGGTFRGLEGIQVAERRMRLLMGLPLSDGTLLRPIDEPPVAEVIFDWETIKSEALARRVELRRQRWQVKRRMLELEATNKFLLPRLDALGTYRFRGFGKDLMGQHAGVNGQFNNAWGNLGSGDYQEWELGMEFAVPLGHRRANAAVKNAELALARDRAILHEQEREVVHDLSNSVGEVKRSQASVKTTFNRRLAAKREFEVLQDKFEKENITDLDRVLDAQRRFAEADSAHYKARVEYALGLKNLFYAEGTLLEHNQIYLSEGPWPQAAYCDAEERLQSRIHNLEDLQKTYSDPVVSRGPYGQVSRFAEVLPEDCEPEISEPVAVPPAPDDNDGAEAWFDDEFDGESEDAVGLFDVN</sequence>
<dbReference type="InterPro" id="IPR003423">
    <property type="entry name" value="OMP_efflux"/>
</dbReference>
<dbReference type="Gene3D" id="1.20.1600.10">
    <property type="entry name" value="Outer membrane efflux proteins (OEP)"/>
    <property type="match status" value="1"/>
</dbReference>
<keyword evidence="3" id="KW-0813">Transport</keyword>
<evidence type="ECO:0000313" key="10">
    <source>
        <dbReference type="Proteomes" id="UP000319383"/>
    </source>
</evidence>
<evidence type="ECO:0000256" key="2">
    <source>
        <dbReference type="ARBA" id="ARBA00007613"/>
    </source>
</evidence>
<evidence type="ECO:0000256" key="6">
    <source>
        <dbReference type="ARBA" id="ARBA00023136"/>
    </source>
</evidence>
<accession>A0A517ZR15</accession>
<feature type="compositionally biased region" description="Acidic residues" evidence="8">
    <location>
        <begin position="713"/>
        <end position="732"/>
    </location>
</feature>
<dbReference type="KEGG" id="sdyn:Mal52_33440"/>
<gene>
    <name evidence="9" type="ORF">Mal52_33440</name>
</gene>
<evidence type="ECO:0000313" key="9">
    <source>
        <dbReference type="EMBL" id="QDU44858.1"/>
    </source>
</evidence>
<dbReference type="Pfam" id="PF02321">
    <property type="entry name" value="OEP"/>
    <property type="match status" value="1"/>
</dbReference>
<proteinExistence type="inferred from homology"/>
<evidence type="ECO:0000256" key="7">
    <source>
        <dbReference type="ARBA" id="ARBA00023237"/>
    </source>
</evidence>
<keyword evidence="6" id="KW-0472">Membrane</keyword>
<dbReference type="PANTHER" id="PTHR30026:SF23">
    <property type="entry name" value="TO APRF-PUTATIVE OUTER MEMBRANE EFFLUX PROTEIN OR SECRETED ALKALINE PHOSPHATASE-RELATED"/>
    <property type="match status" value="1"/>
</dbReference>
<keyword evidence="5" id="KW-0812">Transmembrane</keyword>
<dbReference type="Proteomes" id="UP000319383">
    <property type="component" value="Chromosome"/>
</dbReference>
<evidence type="ECO:0000256" key="3">
    <source>
        <dbReference type="ARBA" id="ARBA00022448"/>
    </source>
</evidence>
<dbReference type="GO" id="GO:0015288">
    <property type="term" value="F:porin activity"/>
    <property type="evidence" value="ECO:0007669"/>
    <property type="project" value="TreeGrafter"/>
</dbReference>
<evidence type="ECO:0000256" key="5">
    <source>
        <dbReference type="ARBA" id="ARBA00022692"/>
    </source>
</evidence>
<keyword evidence="4" id="KW-1134">Transmembrane beta strand</keyword>
<dbReference type="AlphaFoldDB" id="A0A517ZR15"/>
<protein>
    <submittedName>
        <fullName evidence="9">Outer membrane efflux protein</fullName>
    </submittedName>
</protein>